<dbReference type="InParanoid" id="N1J793"/>
<evidence type="ECO:0000313" key="9">
    <source>
        <dbReference type="EMBL" id="CCU75741.1"/>
    </source>
</evidence>
<reference evidence="9 10" key="1">
    <citation type="journal article" date="2010" name="Science">
        <title>Genome expansion and gene loss in powdery mildew fungi reveal tradeoffs in extreme parasitism.</title>
        <authorList>
            <person name="Spanu P.D."/>
            <person name="Abbott J.C."/>
            <person name="Amselem J."/>
            <person name="Burgis T.A."/>
            <person name="Soanes D.M."/>
            <person name="Stueber K."/>
            <person name="Ver Loren van Themaat E."/>
            <person name="Brown J.K.M."/>
            <person name="Butcher S.A."/>
            <person name="Gurr S.J."/>
            <person name="Lebrun M.-H."/>
            <person name="Ridout C.J."/>
            <person name="Schulze-Lefert P."/>
            <person name="Talbot N.J."/>
            <person name="Ahmadinejad N."/>
            <person name="Ametz C."/>
            <person name="Barton G.R."/>
            <person name="Benjdia M."/>
            <person name="Bidzinski P."/>
            <person name="Bindschedler L.V."/>
            <person name="Both M."/>
            <person name="Brewer M.T."/>
            <person name="Cadle-Davidson L."/>
            <person name="Cadle-Davidson M.M."/>
            <person name="Collemare J."/>
            <person name="Cramer R."/>
            <person name="Frenkel O."/>
            <person name="Godfrey D."/>
            <person name="Harriman J."/>
            <person name="Hoede C."/>
            <person name="King B.C."/>
            <person name="Klages S."/>
            <person name="Kleemann J."/>
            <person name="Knoll D."/>
            <person name="Koti P.S."/>
            <person name="Kreplak J."/>
            <person name="Lopez-Ruiz F.J."/>
            <person name="Lu X."/>
            <person name="Maekawa T."/>
            <person name="Mahanil S."/>
            <person name="Micali C."/>
            <person name="Milgroom M.G."/>
            <person name="Montana G."/>
            <person name="Noir S."/>
            <person name="O'Connell R.J."/>
            <person name="Oberhaensli S."/>
            <person name="Parlange F."/>
            <person name="Pedersen C."/>
            <person name="Quesneville H."/>
            <person name="Reinhardt R."/>
            <person name="Rott M."/>
            <person name="Sacristan S."/>
            <person name="Schmidt S.M."/>
            <person name="Schoen M."/>
            <person name="Skamnioti P."/>
            <person name="Sommer H."/>
            <person name="Stephens A."/>
            <person name="Takahara H."/>
            <person name="Thordal-Christensen H."/>
            <person name="Vigouroux M."/>
            <person name="Wessling R."/>
            <person name="Wicker T."/>
            <person name="Panstruga R."/>
        </authorList>
    </citation>
    <scope>NUCLEOTIDE SEQUENCE [LARGE SCALE GENOMIC DNA]</scope>
    <source>
        <strain evidence="9">DH14</strain>
    </source>
</reference>
<evidence type="ECO:0000313" key="10">
    <source>
        <dbReference type="Proteomes" id="UP000015441"/>
    </source>
</evidence>
<dbReference type="InterPro" id="IPR016098">
    <property type="entry name" value="CAP/MinC_C"/>
</dbReference>
<comment type="subunit">
    <text evidence="5">Supercomplex made of cofactors A to E. Cofactors A and D function by capturing and stabilizing tubulin in a quasi-native conformation. Cofactor E binds to the cofactor D-tubulin complex; interaction with cofactor C then causes the release of tubulin polypeptides that are committed to the native state.</text>
</comment>
<keyword evidence="4" id="KW-0007">Acetylation</keyword>
<dbReference type="Pfam" id="PF07986">
    <property type="entry name" value="TBCC"/>
    <property type="match status" value="1"/>
</dbReference>
<dbReference type="STRING" id="546991.N1J793"/>
<dbReference type="InterPro" id="IPR027684">
    <property type="entry name" value="TBCC"/>
</dbReference>
<feature type="region of interest" description="Disordered" evidence="7">
    <location>
        <begin position="1"/>
        <end position="23"/>
    </location>
</feature>
<comment type="caution">
    <text evidence="9">The sequence shown here is derived from an EMBL/GenBank/DDBJ whole genome shotgun (WGS) entry which is preliminary data.</text>
</comment>
<evidence type="ECO:0000256" key="2">
    <source>
        <dbReference type="ARBA" id="ARBA00008848"/>
    </source>
</evidence>
<dbReference type="AlphaFoldDB" id="N1J793"/>
<dbReference type="PANTHER" id="PTHR15139:SF0">
    <property type="entry name" value="TUBULIN-SPECIFIC CHAPERONE C"/>
    <property type="match status" value="1"/>
</dbReference>
<feature type="domain" description="C-CAP/cofactor C-like" evidence="8">
    <location>
        <begin position="181"/>
        <end position="336"/>
    </location>
</feature>
<dbReference type="Pfam" id="PF16752">
    <property type="entry name" value="TBCC_N"/>
    <property type="match status" value="1"/>
</dbReference>
<dbReference type="InterPro" id="IPR017901">
    <property type="entry name" value="C-CAP_CF_C-like"/>
</dbReference>
<comment type="subcellular location">
    <subcellularLocation>
        <location evidence="1">Cytoplasm</location>
    </subcellularLocation>
</comment>
<dbReference type="PROSITE" id="PS51329">
    <property type="entry name" value="C_CAP_COFACTOR_C"/>
    <property type="match status" value="1"/>
</dbReference>
<dbReference type="InterPro" id="IPR031925">
    <property type="entry name" value="TBCC_N"/>
</dbReference>
<dbReference type="GO" id="GO:0015631">
    <property type="term" value="F:tubulin binding"/>
    <property type="evidence" value="ECO:0007669"/>
    <property type="project" value="InterPro"/>
</dbReference>
<dbReference type="GO" id="GO:0007021">
    <property type="term" value="P:tubulin complex assembly"/>
    <property type="evidence" value="ECO:0007669"/>
    <property type="project" value="TreeGrafter"/>
</dbReference>
<dbReference type="HOGENOM" id="CLU_032612_1_0_1"/>
<protein>
    <submittedName>
        <fullName evidence="9">Putative tubulin folding cofactor C</fullName>
    </submittedName>
</protein>
<keyword evidence="3" id="KW-0963">Cytoplasm</keyword>
<evidence type="ECO:0000259" key="8">
    <source>
        <dbReference type="PROSITE" id="PS51329"/>
    </source>
</evidence>
<dbReference type="PANTHER" id="PTHR15139">
    <property type="entry name" value="TUBULIN FOLDING COFACTOR C"/>
    <property type="match status" value="1"/>
</dbReference>
<dbReference type="Proteomes" id="UP000015441">
    <property type="component" value="Unassembled WGS sequence"/>
</dbReference>
<proteinExistence type="inferred from homology"/>
<dbReference type="GO" id="GO:0007023">
    <property type="term" value="P:post-chaperonin tubulin folding pathway"/>
    <property type="evidence" value="ECO:0007669"/>
    <property type="project" value="InterPro"/>
</dbReference>
<dbReference type="Gene3D" id="2.160.20.70">
    <property type="match status" value="1"/>
</dbReference>
<keyword evidence="6" id="KW-0175">Coiled coil</keyword>
<dbReference type="Gene3D" id="1.20.58.1250">
    <property type="entry name" value="Tubulin Binding Cofactor C, N-terminal domain"/>
    <property type="match status" value="1"/>
</dbReference>
<dbReference type="EMBL" id="CAUH01001631">
    <property type="protein sequence ID" value="CCU75741.1"/>
    <property type="molecule type" value="Genomic_DNA"/>
</dbReference>
<gene>
    <name evidence="9" type="ORF">BGHDH14_bgh01146</name>
</gene>
<sequence length="383" mass="42930">MDTIPQSALDDSEECTQPSGNSSERFYDHFQTEYAQIQGQINRFENEYKEEDEGQSAIDSVLVRITNLSNQVSDNSHQISAYHMRTFIQEILTQVRARHAPRPKFRFKSKRNDSTAVQNNELWPIVLSKDPSNIEDRATLFSLPKSTPQETTIVADMSTNQTKSTDNPSFSPDNSIEGLVPENQDVQIHKLQQATNIDISNCEDEHIALPMSPYTIIKSATVTCISRCVVDMSNPVASNTVLASLTMKNIKDSIVIVSQVDGASHVTKVEDSILLLASQQVRVHECHNVKIYLHSSSRPIIEDCHSIQFAPIPRCLTTSTLEGVTNQWDQVDDFKWLRSTPSPNWSVLPEEERLSDASWTELLQIETGLGLLGKMKLLGVGCQ</sequence>
<keyword evidence="10" id="KW-1185">Reference proteome</keyword>
<dbReference type="OrthoDB" id="194775at2759"/>
<evidence type="ECO:0000256" key="7">
    <source>
        <dbReference type="SAM" id="MobiDB-lite"/>
    </source>
</evidence>
<evidence type="ECO:0000256" key="1">
    <source>
        <dbReference type="ARBA" id="ARBA00004496"/>
    </source>
</evidence>
<feature type="coiled-coil region" evidence="6">
    <location>
        <begin position="27"/>
        <end position="54"/>
    </location>
</feature>
<evidence type="ECO:0000256" key="3">
    <source>
        <dbReference type="ARBA" id="ARBA00022490"/>
    </source>
</evidence>
<dbReference type="eggNOG" id="KOG2512">
    <property type="taxonomic scope" value="Eukaryota"/>
</dbReference>
<accession>N1J793</accession>
<dbReference type="InterPro" id="IPR012945">
    <property type="entry name" value="Tubulin-bd_cofactor_C_dom"/>
</dbReference>
<name>N1J793_BLUG1</name>
<evidence type="ECO:0000256" key="6">
    <source>
        <dbReference type="SAM" id="Coils"/>
    </source>
</evidence>
<organism evidence="9 10">
    <name type="scientific">Blumeria graminis f. sp. hordei (strain DH14)</name>
    <name type="common">Barley powdery mildew</name>
    <name type="synonym">Oidium monilioides f. sp. hordei</name>
    <dbReference type="NCBI Taxonomy" id="546991"/>
    <lineage>
        <taxon>Eukaryota</taxon>
        <taxon>Fungi</taxon>
        <taxon>Dikarya</taxon>
        <taxon>Ascomycota</taxon>
        <taxon>Pezizomycotina</taxon>
        <taxon>Leotiomycetes</taxon>
        <taxon>Erysiphales</taxon>
        <taxon>Erysiphaceae</taxon>
        <taxon>Blumeria</taxon>
        <taxon>Blumeria hordei</taxon>
    </lineage>
</organism>
<dbReference type="GO" id="GO:0005737">
    <property type="term" value="C:cytoplasm"/>
    <property type="evidence" value="ECO:0007669"/>
    <property type="project" value="UniProtKB-SubCell"/>
</dbReference>
<evidence type="ECO:0000256" key="4">
    <source>
        <dbReference type="ARBA" id="ARBA00022990"/>
    </source>
</evidence>
<evidence type="ECO:0000256" key="5">
    <source>
        <dbReference type="ARBA" id="ARBA00026055"/>
    </source>
</evidence>
<dbReference type="InterPro" id="IPR038397">
    <property type="entry name" value="TBCC_N_sf"/>
</dbReference>
<comment type="similarity">
    <text evidence="2">Belongs to the TBCC family.</text>
</comment>